<dbReference type="AlphaFoldDB" id="A0A7W6ECA5"/>
<dbReference type="NCBIfam" id="TIGR02937">
    <property type="entry name" value="sigma70-ECF"/>
    <property type="match status" value="1"/>
</dbReference>
<gene>
    <name evidence="7" type="ORF">GGR04_001212</name>
</gene>
<feature type="domain" description="RNA polymerase sigma-70 region 2" evidence="5">
    <location>
        <begin position="16"/>
        <end position="75"/>
    </location>
</feature>
<keyword evidence="3" id="KW-0731">Sigma factor</keyword>
<comment type="similarity">
    <text evidence="1">Belongs to the sigma-70 factor family. ECF subfamily.</text>
</comment>
<feature type="domain" description="RNA polymerase sigma factor 70 region 4 type 2" evidence="6">
    <location>
        <begin position="103"/>
        <end position="155"/>
    </location>
</feature>
<dbReference type="Proteomes" id="UP000542776">
    <property type="component" value="Unassembled WGS sequence"/>
</dbReference>
<evidence type="ECO:0000256" key="3">
    <source>
        <dbReference type="ARBA" id="ARBA00023082"/>
    </source>
</evidence>
<reference evidence="7 8" key="1">
    <citation type="submission" date="2020-08" db="EMBL/GenBank/DDBJ databases">
        <title>Genomic Encyclopedia of Type Strains, Phase IV (KMG-IV): sequencing the most valuable type-strain genomes for metagenomic binning, comparative biology and taxonomic classification.</title>
        <authorList>
            <person name="Goeker M."/>
        </authorList>
    </citation>
    <scope>NUCLEOTIDE SEQUENCE [LARGE SCALE GENOMIC DNA]</scope>
    <source>
        <strain evidence="7 8">DSM 102238</strain>
    </source>
</reference>
<keyword evidence="4" id="KW-0804">Transcription</keyword>
<evidence type="ECO:0000256" key="1">
    <source>
        <dbReference type="ARBA" id="ARBA00010641"/>
    </source>
</evidence>
<evidence type="ECO:0000256" key="2">
    <source>
        <dbReference type="ARBA" id="ARBA00023015"/>
    </source>
</evidence>
<keyword evidence="8" id="KW-1185">Reference proteome</keyword>
<dbReference type="InterPro" id="IPR007627">
    <property type="entry name" value="RNA_pol_sigma70_r2"/>
</dbReference>
<dbReference type="Pfam" id="PF08281">
    <property type="entry name" value="Sigma70_r4_2"/>
    <property type="match status" value="1"/>
</dbReference>
<organism evidence="7 8">
    <name type="scientific">Aureimonas pseudogalii</name>
    <dbReference type="NCBI Taxonomy" id="1744844"/>
    <lineage>
        <taxon>Bacteria</taxon>
        <taxon>Pseudomonadati</taxon>
        <taxon>Pseudomonadota</taxon>
        <taxon>Alphaproteobacteria</taxon>
        <taxon>Hyphomicrobiales</taxon>
        <taxon>Aurantimonadaceae</taxon>
        <taxon>Aureimonas</taxon>
    </lineage>
</organism>
<proteinExistence type="inferred from homology"/>
<evidence type="ECO:0000313" key="7">
    <source>
        <dbReference type="EMBL" id="MBB3997391.1"/>
    </source>
</evidence>
<comment type="caution">
    <text evidence="7">The sequence shown here is derived from an EMBL/GenBank/DDBJ whole genome shotgun (WGS) entry which is preliminary data.</text>
</comment>
<evidence type="ECO:0000259" key="6">
    <source>
        <dbReference type="Pfam" id="PF08281"/>
    </source>
</evidence>
<dbReference type="InterPro" id="IPR013325">
    <property type="entry name" value="RNA_pol_sigma_r2"/>
</dbReference>
<dbReference type="InterPro" id="IPR014284">
    <property type="entry name" value="RNA_pol_sigma-70_dom"/>
</dbReference>
<dbReference type="EMBL" id="JACIEK010000001">
    <property type="protein sequence ID" value="MBB3997391.1"/>
    <property type="molecule type" value="Genomic_DNA"/>
</dbReference>
<dbReference type="GO" id="GO:0016987">
    <property type="term" value="F:sigma factor activity"/>
    <property type="evidence" value="ECO:0007669"/>
    <property type="project" value="UniProtKB-KW"/>
</dbReference>
<dbReference type="GO" id="GO:0006352">
    <property type="term" value="P:DNA-templated transcription initiation"/>
    <property type="evidence" value="ECO:0007669"/>
    <property type="project" value="InterPro"/>
</dbReference>
<dbReference type="Gene3D" id="1.10.1740.10">
    <property type="match status" value="1"/>
</dbReference>
<dbReference type="InterPro" id="IPR013249">
    <property type="entry name" value="RNA_pol_sigma70_r4_t2"/>
</dbReference>
<keyword evidence="2" id="KW-0805">Transcription regulation</keyword>
<dbReference type="NCBIfam" id="NF009164">
    <property type="entry name" value="PRK12511.1"/>
    <property type="match status" value="1"/>
</dbReference>
<dbReference type="GO" id="GO:0003677">
    <property type="term" value="F:DNA binding"/>
    <property type="evidence" value="ECO:0007669"/>
    <property type="project" value="InterPro"/>
</dbReference>
<dbReference type="InterPro" id="IPR013324">
    <property type="entry name" value="RNA_pol_sigma_r3/r4-like"/>
</dbReference>
<evidence type="ECO:0000313" key="8">
    <source>
        <dbReference type="Proteomes" id="UP000542776"/>
    </source>
</evidence>
<dbReference type="InterPro" id="IPR039425">
    <property type="entry name" value="RNA_pol_sigma-70-like"/>
</dbReference>
<evidence type="ECO:0000256" key="4">
    <source>
        <dbReference type="ARBA" id="ARBA00023163"/>
    </source>
</evidence>
<dbReference type="Pfam" id="PF04542">
    <property type="entry name" value="Sigma70_r2"/>
    <property type="match status" value="1"/>
</dbReference>
<dbReference type="CDD" id="cd06171">
    <property type="entry name" value="Sigma70_r4"/>
    <property type="match status" value="1"/>
</dbReference>
<dbReference type="SUPFAM" id="SSF88946">
    <property type="entry name" value="Sigma2 domain of RNA polymerase sigma factors"/>
    <property type="match status" value="1"/>
</dbReference>
<protein>
    <submittedName>
        <fullName evidence="7">RNA polymerase sigma-70 factor (ECF subfamily)</fullName>
    </submittedName>
</protein>
<name>A0A7W6ECA5_9HYPH</name>
<evidence type="ECO:0000259" key="5">
    <source>
        <dbReference type="Pfam" id="PF04542"/>
    </source>
</evidence>
<accession>A0A7W6ECA5</accession>
<dbReference type="PANTHER" id="PTHR43133">
    <property type="entry name" value="RNA POLYMERASE ECF-TYPE SIGMA FACTO"/>
    <property type="match status" value="1"/>
</dbReference>
<dbReference type="RefSeq" id="WP_183198828.1">
    <property type="nucleotide sequence ID" value="NZ_JACIEK010000001.1"/>
</dbReference>
<dbReference type="InterPro" id="IPR036388">
    <property type="entry name" value="WH-like_DNA-bd_sf"/>
</dbReference>
<dbReference type="PANTHER" id="PTHR43133:SF25">
    <property type="entry name" value="RNA POLYMERASE SIGMA FACTOR RFAY-RELATED"/>
    <property type="match status" value="1"/>
</dbReference>
<sequence>MSDPSPRPDILSQLAPLRRYALSLTRNREDAEDLVHDTLLRAIEREEQFRPGRNLRTWLLSILHNRFVDGARARRSEAARDAEFAQGTPAAMPGAQEPALRLAELRRSFAALPEEQRAALHLVVVEGLSYEEAAETLGIPQGTLVSRLSRARVRLRAADEGEAESETVTNVIPLKTRGGPDVS</sequence>
<dbReference type="SUPFAM" id="SSF88659">
    <property type="entry name" value="Sigma3 and sigma4 domains of RNA polymerase sigma factors"/>
    <property type="match status" value="1"/>
</dbReference>
<dbReference type="Gene3D" id="1.10.10.10">
    <property type="entry name" value="Winged helix-like DNA-binding domain superfamily/Winged helix DNA-binding domain"/>
    <property type="match status" value="1"/>
</dbReference>